<evidence type="ECO:0008006" key="4">
    <source>
        <dbReference type="Google" id="ProtNLM"/>
    </source>
</evidence>
<feature type="chain" id="PRO_5046444580" description="Secreted protein" evidence="1">
    <location>
        <begin position="21"/>
        <end position="130"/>
    </location>
</feature>
<evidence type="ECO:0000313" key="3">
    <source>
        <dbReference type="Proteomes" id="UP000595460"/>
    </source>
</evidence>
<accession>A0ABX7BW50</accession>
<name>A0ABX7BW50_9HYPH</name>
<protein>
    <recommendedName>
        <fullName evidence="4">Secreted protein</fullName>
    </recommendedName>
</protein>
<evidence type="ECO:0000313" key="2">
    <source>
        <dbReference type="EMBL" id="QQR35294.1"/>
    </source>
</evidence>
<evidence type="ECO:0000256" key="1">
    <source>
        <dbReference type="SAM" id="SignalP"/>
    </source>
</evidence>
<dbReference type="RefSeq" id="WP_201654651.1">
    <property type="nucleotide sequence ID" value="NZ_CP068047.1"/>
</dbReference>
<proteinExistence type="predicted"/>
<keyword evidence="1" id="KW-0732">Signal</keyword>
<sequence length="130" mass="13222">MNRIVLAAALSAIATLPAVAGEGLMCSGADGVEFHLPLAGGTGLYPLGAEITVGDQVWTTDAQAKGATLITPAQSIGIDDRYYFDFADPNLEGIVARIRLFGATGGDEPAIGGTLAITERGAWAVTCDVG</sequence>
<dbReference type="EMBL" id="CP068047">
    <property type="protein sequence ID" value="QQR35294.1"/>
    <property type="molecule type" value="Genomic_DNA"/>
</dbReference>
<gene>
    <name evidence="2" type="ORF">JI749_13110</name>
</gene>
<dbReference type="Proteomes" id="UP000595460">
    <property type="component" value="Chromosome"/>
</dbReference>
<keyword evidence="3" id="KW-1185">Reference proteome</keyword>
<organism evidence="2 3">
    <name type="scientific">Devosia oryziradicis</name>
    <dbReference type="NCBI Taxonomy" id="2801335"/>
    <lineage>
        <taxon>Bacteria</taxon>
        <taxon>Pseudomonadati</taxon>
        <taxon>Pseudomonadota</taxon>
        <taxon>Alphaproteobacteria</taxon>
        <taxon>Hyphomicrobiales</taxon>
        <taxon>Devosiaceae</taxon>
        <taxon>Devosia</taxon>
    </lineage>
</organism>
<reference evidence="2 3" key="1">
    <citation type="submission" date="2021-01" db="EMBL/GenBank/DDBJ databases">
        <title>Genome seq and assembly of Devosia sp. G19.</title>
        <authorList>
            <person name="Chhetri G."/>
        </authorList>
    </citation>
    <scope>NUCLEOTIDE SEQUENCE [LARGE SCALE GENOMIC DNA]</scope>
    <source>
        <strain evidence="2 3">G19</strain>
    </source>
</reference>
<feature type="signal peptide" evidence="1">
    <location>
        <begin position="1"/>
        <end position="20"/>
    </location>
</feature>